<protein>
    <submittedName>
        <fullName evidence="1">Uncharacterized protein</fullName>
    </submittedName>
</protein>
<organism evidence="1 2">
    <name type="scientific">Paspalum notatum var. saurae</name>
    <dbReference type="NCBI Taxonomy" id="547442"/>
    <lineage>
        <taxon>Eukaryota</taxon>
        <taxon>Viridiplantae</taxon>
        <taxon>Streptophyta</taxon>
        <taxon>Embryophyta</taxon>
        <taxon>Tracheophyta</taxon>
        <taxon>Spermatophyta</taxon>
        <taxon>Magnoliopsida</taxon>
        <taxon>Liliopsida</taxon>
        <taxon>Poales</taxon>
        <taxon>Poaceae</taxon>
        <taxon>PACMAD clade</taxon>
        <taxon>Panicoideae</taxon>
        <taxon>Andropogonodae</taxon>
        <taxon>Paspaleae</taxon>
        <taxon>Paspalinae</taxon>
        <taxon>Paspalum</taxon>
    </lineage>
</organism>
<proteinExistence type="predicted"/>
<accession>A0AAQ3UQL9</accession>
<evidence type="ECO:0000313" key="2">
    <source>
        <dbReference type="Proteomes" id="UP001341281"/>
    </source>
</evidence>
<gene>
    <name evidence="1" type="ORF">U9M48_040480</name>
</gene>
<name>A0AAQ3UQL9_PASNO</name>
<keyword evidence="2" id="KW-1185">Reference proteome</keyword>
<dbReference type="Proteomes" id="UP001341281">
    <property type="component" value="Chromosome 09"/>
</dbReference>
<reference evidence="1 2" key="1">
    <citation type="submission" date="2024-02" db="EMBL/GenBank/DDBJ databases">
        <title>High-quality chromosome-scale genome assembly of Pensacola bahiagrass (Paspalum notatum Flugge var. saurae).</title>
        <authorList>
            <person name="Vega J.M."/>
            <person name="Podio M."/>
            <person name="Orjuela J."/>
            <person name="Siena L.A."/>
            <person name="Pessino S.C."/>
            <person name="Combes M.C."/>
            <person name="Mariac C."/>
            <person name="Albertini E."/>
            <person name="Pupilli F."/>
            <person name="Ortiz J.P.A."/>
            <person name="Leblanc O."/>
        </authorList>
    </citation>
    <scope>NUCLEOTIDE SEQUENCE [LARGE SCALE GENOMIC DNA]</scope>
    <source>
        <strain evidence="1">R1</strain>
        <tissue evidence="1">Leaf</tissue>
    </source>
</reference>
<evidence type="ECO:0000313" key="1">
    <source>
        <dbReference type="EMBL" id="WVZ94610.1"/>
    </source>
</evidence>
<sequence>MRGDKEGDDECSRPSRMAHADDWNRRSVLESCMISSTSHWNGSVQISSSVLFWYGWNWCGFITPPVPGADLCAAFVASYFRGVFPPHLSTCALSVSCRPSNGWTRGMAEARARGDRRVGVVAEED</sequence>
<dbReference type="EMBL" id="CP144753">
    <property type="protein sequence ID" value="WVZ94610.1"/>
    <property type="molecule type" value="Genomic_DNA"/>
</dbReference>
<dbReference type="AlphaFoldDB" id="A0AAQ3UQL9"/>